<accession>A0A974BNN1</accession>
<name>A0A974BNN1_XENLA</name>
<organism evidence="1">
    <name type="scientific">Xenopus laevis</name>
    <name type="common">African clawed frog</name>
    <dbReference type="NCBI Taxonomy" id="8355"/>
    <lineage>
        <taxon>Eukaryota</taxon>
        <taxon>Metazoa</taxon>
        <taxon>Chordata</taxon>
        <taxon>Craniata</taxon>
        <taxon>Vertebrata</taxon>
        <taxon>Euteleostomi</taxon>
        <taxon>Amphibia</taxon>
        <taxon>Batrachia</taxon>
        <taxon>Anura</taxon>
        <taxon>Pipoidea</taxon>
        <taxon>Pipidae</taxon>
        <taxon>Xenopodinae</taxon>
        <taxon>Xenopus</taxon>
        <taxon>Xenopus</taxon>
    </lineage>
</organism>
<sequence length="101" mass="11149">MAHGDHEKRSMLYLLCLAPNLPQPTWRAVDIRQDKYGGAHVVISAGWRYQDGGGSKVAQTRFNQELGSQSGLHLVTPGDTITTDTGFMRWRQSVPRAALGL</sequence>
<dbReference type="Proteomes" id="UP000694892">
    <property type="component" value="Unassembled WGS sequence"/>
</dbReference>
<gene>
    <name evidence="1" type="ORF">XELAEV_18002712mg</name>
</gene>
<reference evidence="1" key="1">
    <citation type="submission" date="2016-05" db="EMBL/GenBank/DDBJ databases">
        <title>WGS assembly of Xenopus laevis.</title>
        <authorList>
            <person name="Session A."/>
            <person name="Uno Y."/>
            <person name="Kwon T."/>
            <person name="Chapman J."/>
            <person name="Toyoda A."/>
            <person name="Takahashi S."/>
            <person name="Fukui A."/>
            <person name="Hikosaka A."/>
            <person name="Putnam N."/>
            <person name="Stites J."/>
            <person name="Van Heeringen S."/>
            <person name="Quigley I."/>
            <person name="Heinz S."/>
            <person name="Hellsten U."/>
            <person name="Lyons J."/>
            <person name="Suzuki A."/>
            <person name="Kondo M."/>
            <person name="Ogino H."/>
            <person name="Ochi H."/>
            <person name="Bogdanovic O."/>
            <person name="Lister R."/>
            <person name="Georgiou G."/>
            <person name="Paranjpe S."/>
            <person name="Van Kruijsbergen I."/>
            <person name="Mozaffari S."/>
            <person name="Shu S."/>
            <person name="Schmutz J."/>
            <person name="Jenkins J."/>
            <person name="Grimwood J."/>
            <person name="Carlson J."/>
            <person name="Mitros T."/>
            <person name="Simakov O."/>
            <person name="Heald R."/>
            <person name="Miller K."/>
            <person name="Haudenschild C."/>
            <person name="Kuroki Y."/>
            <person name="Tanaka T."/>
            <person name="Michiue T."/>
            <person name="Watanabe M."/>
            <person name="Kinoshita T."/>
            <person name="Ohta Y."/>
            <person name="Mawaribuchi S."/>
            <person name="Suzuki Y."/>
            <person name="Haramoto Y."/>
            <person name="Yamamoto T."/>
            <person name="Takagi C."/>
            <person name="Kitzman J."/>
            <person name="Shendure J."/>
            <person name="Nakayama T."/>
            <person name="Izutsu Y."/>
            <person name="Robert J."/>
            <person name="Dichmann D."/>
            <person name="Flajnik M."/>
            <person name="Houston D."/>
            <person name="Marcotte E."/>
            <person name="Wallingford J."/>
            <person name="Ito Y."/>
            <person name="Asashima M."/>
            <person name="Ueno N."/>
            <person name="Matsuda Y."/>
            <person name="Jan Veenstra G."/>
            <person name="Fujiyama A."/>
            <person name="Harland R."/>
            <person name="Taira M."/>
            <person name="Rokhsar D.S."/>
        </authorList>
    </citation>
    <scope>NUCLEOTIDE SEQUENCE</scope>
    <source>
        <strain evidence="1">J</strain>
        <tissue evidence="1">Blood</tissue>
    </source>
</reference>
<protein>
    <submittedName>
        <fullName evidence="1">Uncharacterized protein</fullName>
    </submittedName>
</protein>
<dbReference type="AlphaFoldDB" id="A0A974BNN1"/>
<evidence type="ECO:0000313" key="1">
    <source>
        <dbReference type="EMBL" id="OCT55364.1"/>
    </source>
</evidence>
<proteinExistence type="predicted"/>
<dbReference type="EMBL" id="KV497128">
    <property type="protein sequence ID" value="OCT55364.1"/>
    <property type="molecule type" value="Genomic_DNA"/>
</dbReference>